<dbReference type="SUPFAM" id="SSF49503">
    <property type="entry name" value="Cupredoxins"/>
    <property type="match status" value="5"/>
</dbReference>
<dbReference type="STRING" id="543526.Htur_3146"/>
<accession>D2RZH2</accession>
<dbReference type="HOGENOM" id="CLU_001520_0_0_2"/>
<dbReference type="eggNOG" id="arCOG03914">
    <property type="taxonomic scope" value="Archaea"/>
</dbReference>
<dbReference type="Gene3D" id="2.60.40.420">
    <property type="entry name" value="Cupredoxins - blue copper proteins"/>
    <property type="match status" value="4"/>
</dbReference>
<dbReference type="EMBL" id="CP001860">
    <property type="protein sequence ID" value="ADB62011.1"/>
    <property type="molecule type" value="Genomic_DNA"/>
</dbReference>
<organism evidence="6 7">
    <name type="scientific">Haloterrigena turkmenica (strain ATCC 51198 / DSM 5511 / JCM 9101 / NCIMB 13204 / VKM B-1734 / 4k)</name>
    <name type="common">Halococcus turkmenicus</name>
    <dbReference type="NCBI Taxonomy" id="543526"/>
    <lineage>
        <taxon>Archaea</taxon>
        <taxon>Methanobacteriati</taxon>
        <taxon>Methanobacteriota</taxon>
        <taxon>Stenosarchaea group</taxon>
        <taxon>Halobacteria</taxon>
        <taxon>Halobacteriales</taxon>
        <taxon>Natrialbaceae</taxon>
        <taxon>Haloterrigena</taxon>
    </lineage>
</organism>
<proteinExistence type="predicted"/>
<keyword evidence="1" id="KW-0479">Metal-binding</keyword>
<dbReference type="PANTHER" id="PTHR11709:SF394">
    <property type="entry name" value="FI03373P-RELATED"/>
    <property type="match status" value="1"/>
</dbReference>
<evidence type="ECO:0000256" key="1">
    <source>
        <dbReference type="ARBA" id="ARBA00022723"/>
    </source>
</evidence>
<dbReference type="Gene3D" id="2.130.10.130">
    <property type="entry name" value="Integrin alpha, N-terminal"/>
    <property type="match status" value="1"/>
</dbReference>
<feature type="region of interest" description="Disordered" evidence="4">
    <location>
        <begin position="918"/>
        <end position="948"/>
    </location>
</feature>
<name>D2RZH2_HALTV</name>
<dbReference type="InterPro" id="IPR002355">
    <property type="entry name" value="Cu_oxidase_Cu_BS"/>
</dbReference>
<evidence type="ECO:0000256" key="3">
    <source>
        <dbReference type="ARBA" id="ARBA00023008"/>
    </source>
</evidence>
<dbReference type="SMART" id="SM00191">
    <property type="entry name" value="Int_alpha"/>
    <property type="match status" value="1"/>
</dbReference>
<dbReference type="GO" id="GO:0005507">
    <property type="term" value="F:copper ion binding"/>
    <property type="evidence" value="ECO:0007669"/>
    <property type="project" value="InterPro"/>
</dbReference>
<feature type="domain" description="Plastocyanin-like" evidence="5">
    <location>
        <begin position="2"/>
        <end position="95"/>
    </location>
</feature>
<dbReference type="InterPro" id="IPR033138">
    <property type="entry name" value="Cu_oxidase_CS"/>
</dbReference>
<dbReference type="InterPro" id="IPR013519">
    <property type="entry name" value="Int_alpha_beta-p"/>
</dbReference>
<keyword evidence="3" id="KW-0186">Copper</keyword>
<evidence type="ECO:0000256" key="4">
    <source>
        <dbReference type="SAM" id="MobiDB-lite"/>
    </source>
</evidence>
<dbReference type="PROSITE" id="PS00080">
    <property type="entry name" value="MULTICOPPER_OXIDASE2"/>
    <property type="match status" value="1"/>
</dbReference>
<evidence type="ECO:0000256" key="2">
    <source>
        <dbReference type="ARBA" id="ARBA00023002"/>
    </source>
</evidence>
<reference evidence="6 7" key="1">
    <citation type="journal article" date="2010" name="Stand. Genomic Sci.">
        <title>Complete genome sequence of Haloterrigena turkmenica type strain (4k).</title>
        <authorList>
            <person name="Saunders E."/>
            <person name="Tindall B.J."/>
            <person name="Fahnrich R."/>
            <person name="Lapidus A."/>
            <person name="Copeland A."/>
            <person name="Del Rio T.G."/>
            <person name="Lucas S."/>
            <person name="Chen F."/>
            <person name="Tice H."/>
            <person name="Cheng J.F."/>
            <person name="Han C."/>
            <person name="Detter J.C."/>
            <person name="Bruce D."/>
            <person name="Goodwin L."/>
            <person name="Chain P."/>
            <person name="Pitluck S."/>
            <person name="Pati A."/>
            <person name="Ivanova N."/>
            <person name="Mavromatis K."/>
            <person name="Chen A."/>
            <person name="Palaniappan K."/>
            <person name="Land M."/>
            <person name="Hauser L."/>
            <person name="Chang Y.J."/>
            <person name="Jeffries C.D."/>
            <person name="Brettin T."/>
            <person name="Rohde M."/>
            <person name="Goker M."/>
            <person name="Bristow J."/>
            <person name="Eisen J.A."/>
            <person name="Markowitz V."/>
            <person name="Hugenholtz P."/>
            <person name="Klenk H.P."/>
            <person name="Kyrpides N.C."/>
        </authorList>
    </citation>
    <scope>NUCLEOTIDE SEQUENCE [LARGE SCALE GENOMIC DNA]</scope>
    <source>
        <strain evidence="7">ATCC 51198 / DSM 5511 / JCM 9101 / NCIMB 13204 / VKM B-1734 / 4k</strain>
    </source>
</reference>
<dbReference type="InterPro" id="IPR008972">
    <property type="entry name" value="Cupredoxin"/>
</dbReference>
<dbReference type="GO" id="GO:0016491">
    <property type="term" value="F:oxidoreductase activity"/>
    <property type="evidence" value="ECO:0007669"/>
    <property type="project" value="UniProtKB-KW"/>
</dbReference>
<protein>
    <recommendedName>
        <fullName evidence="5">Plastocyanin-like domain-containing protein</fullName>
    </recommendedName>
</protein>
<dbReference type="SUPFAM" id="SSF69318">
    <property type="entry name" value="Integrin alpha N-terminal domain"/>
    <property type="match status" value="1"/>
</dbReference>
<feature type="domain" description="Plastocyanin-like" evidence="5">
    <location>
        <begin position="501"/>
        <end position="597"/>
    </location>
</feature>
<dbReference type="PANTHER" id="PTHR11709">
    <property type="entry name" value="MULTI-COPPER OXIDASE"/>
    <property type="match status" value="1"/>
</dbReference>
<evidence type="ECO:0000313" key="7">
    <source>
        <dbReference type="Proteomes" id="UP000001903"/>
    </source>
</evidence>
<dbReference type="Pfam" id="PF07732">
    <property type="entry name" value="Cu-oxidase_3"/>
    <property type="match status" value="2"/>
</dbReference>
<dbReference type="PROSITE" id="PS00079">
    <property type="entry name" value="MULTICOPPER_OXIDASE1"/>
    <property type="match status" value="1"/>
</dbReference>
<dbReference type="InterPro" id="IPR045087">
    <property type="entry name" value="Cu-oxidase_fam"/>
</dbReference>
<dbReference type="Proteomes" id="UP000001903">
    <property type="component" value="Chromosome"/>
</dbReference>
<dbReference type="InterPro" id="IPR028994">
    <property type="entry name" value="Integrin_alpha_N"/>
</dbReference>
<keyword evidence="2" id="KW-0560">Oxidoreductase</keyword>
<gene>
    <name evidence="6" type="ordered locus">Htur_3146</name>
</gene>
<keyword evidence="7" id="KW-1185">Reference proteome</keyword>
<sequence length="1476" mass="164093">MIEIEFVNHLDRHASMHQTALPYQVTESDGANVGYNPDTTAAPGETVGYEWYATHEGTHFFHDLANPAFDSADEPPEEANLVSRGLFGSMVVEPPEATWTHPETGEEHRSGVRADVHMPGEDEPSHREFILHYHTPEGVYPASGRELTWPGSDEPQTVHAINYRADPTGIRLGEEGLEFVNDPDPDLNEIEEYFYNSWLFGDPGGGDNVYRTYQGDPVKMVAVGASHEERHSHHLHGHRWKEVQERENVDTLDVQNLGFGGTHETKLVTAHDGVGFFDVRPIGFGPGEVPDRLEGGLNLVDDELDLNGNDDDLDGIADPLTTVRPEMSWEEAFDVGAGGAHGSAGDFLFHCHLFPHYAEGMWGSMRVYDKVQEDLELLDDNEPPLDLDDETPGFPDFIPGEQGEEPPKPPYDFIRDPTPEEAAALGDIIPGAPYTDPCDPEIAPEEFGGPTAGEEAPVREYDIVALPAELVYNDAGDHDPEGQVYVLEEDVADVLTGKMNPEPLVIRANVGECVEITLTNLMPDGRSNHIHFVSYDVLGSDSLANGYNYAQGAEPGGQMSYRWYADEEGTIFFHDHIQGVDEIMHGHFATLIVEPEDSEWLDPHTGDPIEAGTQAIVTQQDGEDFREFALLYHDFAPLRNRRGEFVNELEEHNQNAGVMAINYRNAPYYRRGPDPDPAYVHSSYVHGDPPTPVLEAYDSDPVRIRLVHAAYEEQHNFFIDGVQPNPAGVRPEDTVSQAVHVAEAFTFMLEADADELPNPDGLPVYDHLYGSGVVDDLWDGMWGVHRVFDAAVDHLQPLPDRGTPDGEITEEQLREMGHPAPFLDWEELGRKAWLTYPEDVQRKYDLGKHALDEQWQRDLVEAFEKTKHEGLLSKLLRGDLRLEDILAALGFTRKELKHETDIDPKKLKKRLEQFDGVGRVDKPPFPADKPARQNPNVGEIPPVAPDPGDPCPDDAIVREYDVTVFQTDIEFNEYGDHDPHGIVFALDEHVDEIRAGERPPTPLTLRANEGDCVQINLTNELPVDFTPEHAHPEMRTREQDLNIEWEESNRTSLSPQRLEMDIQGSGGVTVGFNFDQTIPPGETITYRWFADELIGTSILWDFADIRGHRHHGAFGHLHVEPEGSIWLDPATAEPLADHGDRFAPSMTTESIIVPDDGPAFREFPLSFSDGRYIINRNDPDDCVVPPGPDDEADAPCNQIPDDPEDQGYMAINNRAEPFIRRFQTGPDAQHLVFDSDTHGDPATPVANAFVDDPVRFRVSHTADKARGLDFHLAAHQWLRNQDIPESEIISVSDQFMPGKARDVDPLGGAGGLVDSVGDHIYMETKMRRRLEAGAWGIFRVGEDDGDFAEPVQPLPDRVKKKRLDPRDRQGWTVASGDCNGNGETDVLIGVPDSRVGGIDAGAAYLFYGPVDETAITDLADADVQFVGKPGKRVGTDVHIGDKSIYLDTKGKKARYVFDGTKTLRGSISVDDADRKN</sequence>
<evidence type="ECO:0000313" key="6">
    <source>
        <dbReference type="EMBL" id="ADB62011.1"/>
    </source>
</evidence>
<dbReference type="KEGG" id="htu:Htur_3146"/>
<dbReference type="InterPro" id="IPR011707">
    <property type="entry name" value="Cu-oxidase-like_N"/>
</dbReference>
<evidence type="ECO:0000259" key="5">
    <source>
        <dbReference type="Pfam" id="PF07732"/>
    </source>
</evidence>